<protein>
    <submittedName>
        <fullName evidence="3">Uncharacterized protein</fullName>
    </submittedName>
</protein>
<reference evidence="3" key="1">
    <citation type="submission" date="2021-01" db="EMBL/GenBank/DDBJ databases">
        <authorList>
            <person name="Corre E."/>
            <person name="Pelletier E."/>
            <person name="Niang G."/>
            <person name="Scheremetjew M."/>
            <person name="Finn R."/>
            <person name="Kale V."/>
            <person name="Holt S."/>
            <person name="Cochrane G."/>
            <person name="Meng A."/>
            <person name="Brown T."/>
            <person name="Cohen L."/>
        </authorList>
    </citation>
    <scope>NUCLEOTIDE SEQUENCE</scope>
    <source>
        <strain evidence="3">Grunow 1884</strain>
    </source>
</reference>
<evidence type="ECO:0000313" key="3">
    <source>
        <dbReference type="EMBL" id="CAD9348590.1"/>
    </source>
</evidence>
<accession>A0A7S2EPD1</accession>
<evidence type="ECO:0000256" key="1">
    <source>
        <dbReference type="SAM" id="MobiDB-lite"/>
    </source>
</evidence>
<dbReference type="EMBL" id="HBGO01025419">
    <property type="protein sequence ID" value="CAD9348590.1"/>
    <property type="molecule type" value="Transcribed_RNA"/>
</dbReference>
<feature type="compositionally biased region" description="Polar residues" evidence="1">
    <location>
        <begin position="98"/>
        <end position="112"/>
    </location>
</feature>
<keyword evidence="2" id="KW-0732">Signal</keyword>
<feature type="region of interest" description="Disordered" evidence="1">
    <location>
        <begin position="30"/>
        <end position="115"/>
    </location>
</feature>
<gene>
    <name evidence="3" type="ORF">OSIN01602_LOCUS14584</name>
</gene>
<name>A0A7S2EPD1_TRICV</name>
<feature type="compositionally biased region" description="Basic residues" evidence="1">
    <location>
        <begin position="31"/>
        <end position="43"/>
    </location>
</feature>
<dbReference type="AlphaFoldDB" id="A0A7S2EPD1"/>
<feature type="compositionally biased region" description="Basic residues" evidence="1">
    <location>
        <begin position="78"/>
        <end position="92"/>
    </location>
</feature>
<sequence>MMSRKLQTFMNFLFLALLFTGEAIATESSIKRRHEHHHRRHLKGKAETEVVEDQDAVHSPSMNRAPKPAQKPACPPSKSKKSKKSQKSQKSSKRGDTSGITIQLGSKSSKSTVARVKMSVGTERCEENRIDDGEVELIYSNSPGKGKSTKLSNDHSASSGFETSLISTSLTILGAVLMV</sequence>
<organism evidence="3">
    <name type="scientific">Trieres chinensis</name>
    <name type="common">Marine centric diatom</name>
    <name type="synonym">Odontella sinensis</name>
    <dbReference type="NCBI Taxonomy" id="1514140"/>
    <lineage>
        <taxon>Eukaryota</taxon>
        <taxon>Sar</taxon>
        <taxon>Stramenopiles</taxon>
        <taxon>Ochrophyta</taxon>
        <taxon>Bacillariophyta</taxon>
        <taxon>Mediophyceae</taxon>
        <taxon>Biddulphiophycidae</taxon>
        <taxon>Eupodiscales</taxon>
        <taxon>Parodontellaceae</taxon>
        <taxon>Trieres</taxon>
    </lineage>
</organism>
<feature type="chain" id="PRO_5030986027" evidence="2">
    <location>
        <begin position="26"/>
        <end position="179"/>
    </location>
</feature>
<proteinExistence type="predicted"/>
<evidence type="ECO:0000256" key="2">
    <source>
        <dbReference type="SAM" id="SignalP"/>
    </source>
</evidence>
<feature type="signal peptide" evidence="2">
    <location>
        <begin position="1"/>
        <end position="25"/>
    </location>
</feature>